<accession>A0ABU8GA53</accession>
<protein>
    <submittedName>
        <fullName evidence="2">Uncharacterized protein</fullName>
    </submittedName>
</protein>
<evidence type="ECO:0000256" key="1">
    <source>
        <dbReference type="SAM" id="MobiDB-lite"/>
    </source>
</evidence>
<keyword evidence="3" id="KW-1185">Reference proteome</keyword>
<evidence type="ECO:0000313" key="2">
    <source>
        <dbReference type="EMBL" id="MEI5609968.1"/>
    </source>
</evidence>
<feature type="compositionally biased region" description="Basic and acidic residues" evidence="1">
    <location>
        <begin position="148"/>
        <end position="160"/>
    </location>
</feature>
<gene>
    <name evidence="2" type="ORF">WB403_12390</name>
</gene>
<reference evidence="2 3" key="1">
    <citation type="submission" date="2024-03" db="EMBL/GenBank/DDBJ databases">
        <title>First Report of Pectobacterium brasiliscabiei causing potato scab in china.</title>
        <authorList>
            <person name="Handique U."/>
        </authorList>
    </citation>
    <scope>NUCLEOTIDE SEQUENCE [LARGE SCALE GENOMIC DNA]</scope>
    <source>
        <strain evidence="2 3">ZRIMU1503</strain>
    </source>
</reference>
<evidence type="ECO:0000313" key="3">
    <source>
        <dbReference type="Proteomes" id="UP001365781"/>
    </source>
</evidence>
<dbReference type="Proteomes" id="UP001365781">
    <property type="component" value="Unassembled WGS sequence"/>
</dbReference>
<organism evidence="2 3">
    <name type="scientific">Streptomyces brasiliscabiei</name>
    <dbReference type="NCBI Taxonomy" id="2736302"/>
    <lineage>
        <taxon>Bacteria</taxon>
        <taxon>Bacillati</taxon>
        <taxon>Actinomycetota</taxon>
        <taxon>Actinomycetes</taxon>
        <taxon>Kitasatosporales</taxon>
        <taxon>Streptomycetaceae</taxon>
        <taxon>Streptomyces</taxon>
    </lineage>
</organism>
<proteinExistence type="predicted"/>
<dbReference type="RefSeq" id="WP_336558267.1">
    <property type="nucleotide sequence ID" value="NZ_JBBAYL010000004.1"/>
</dbReference>
<name>A0ABU8GA53_9ACTN</name>
<sequence length="181" mass="20504">MGHRPYPDADRALAQLERRRAPEPPSPLFAWIGEHLAPEIKLADWQRAWLNASIVGTHPKRTGRTAITAAIVDQAVKADHHVHVAGRDGVRCYGGAPACSLPRADTDAELHARFAHPAYEYRTTEGPRKQWDDVDVPPADDNGDPDPTWERNADAGRDGWERLDYTEESYWRRRKSQEPNR</sequence>
<feature type="region of interest" description="Disordered" evidence="1">
    <location>
        <begin position="124"/>
        <end position="160"/>
    </location>
</feature>
<dbReference type="EMBL" id="JBBAYM010000007">
    <property type="protein sequence ID" value="MEI5609968.1"/>
    <property type="molecule type" value="Genomic_DNA"/>
</dbReference>
<comment type="caution">
    <text evidence="2">The sequence shown here is derived from an EMBL/GenBank/DDBJ whole genome shotgun (WGS) entry which is preliminary data.</text>
</comment>